<proteinExistence type="predicted"/>
<feature type="domain" description="NmrA-like" evidence="1">
    <location>
        <begin position="15"/>
        <end position="106"/>
    </location>
</feature>
<dbReference type="EMBL" id="JAULSW010000005">
    <property type="protein sequence ID" value="KAK3380800.1"/>
    <property type="molecule type" value="Genomic_DNA"/>
</dbReference>
<dbReference type="InterPro" id="IPR008030">
    <property type="entry name" value="NmrA-like"/>
</dbReference>
<accession>A0AAE0TVD4</accession>
<evidence type="ECO:0000313" key="3">
    <source>
        <dbReference type="Proteomes" id="UP001285441"/>
    </source>
</evidence>
<dbReference type="Pfam" id="PF05368">
    <property type="entry name" value="NmrA"/>
    <property type="match status" value="1"/>
</dbReference>
<reference evidence="2" key="1">
    <citation type="journal article" date="2023" name="Mol. Phylogenet. Evol.">
        <title>Genome-scale phylogeny and comparative genomics of the fungal order Sordariales.</title>
        <authorList>
            <person name="Hensen N."/>
            <person name="Bonometti L."/>
            <person name="Westerberg I."/>
            <person name="Brannstrom I.O."/>
            <person name="Guillou S."/>
            <person name="Cros-Aarteil S."/>
            <person name="Calhoun S."/>
            <person name="Haridas S."/>
            <person name="Kuo A."/>
            <person name="Mondo S."/>
            <person name="Pangilinan J."/>
            <person name="Riley R."/>
            <person name="LaButti K."/>
            <person name="Andreopoulos B."/>
            <person name="Lipzen A."/>
            <person name="Chen C."/>
            <person name="Yan M."/>
            <person name="Daum C."/>
            <person name="Ng V."/>
            <person name="Clum A."/>
            <person name="Steindorff A."/>
            <person name="Ohm R.A."/>
            <person name="Martin F."/>
            <person name="Silar P."/>
            <person name="Natvig D.O."/>
            <person name="Lalanne C."/>
            <person name="Gautier V."/>
            <person name="Ament-Velasquez S.L."/>
            <person name="Kruys A."/>
            <person name="Hutchinson M.I."/>
            <person name="Powell A.J."/>
            <person name="Barry K."/>
            <person name="Miller A.N."/>
            <person name="Grigoriev I.V."/>
            <person name="Debuchy R."/>
            <person name="Gladieux P."/>
            <person name="Hiltunen Thoren M."/>
            <person name="Johannesson H."/>
        </authorList>
    </citation>
    <scope>NUCLEOTIDE SEQUENCE</scope>
    <source>
        <strain evidence="2">CBS 232.78</strain>
    </source>
</reference>
<dbReference type="Proteomes" id="UP001285441">
    <property type="component" value="Unassembled WGS sequence"/>
</dbReference>
<reference evidence="2" key="2">
    <citation type="submission" date="2023-06" db="EMBL/GenBank/DDBJ databases">
        <authorList>
            <consortium name="Lawrence Berkeley National Laboratory"/>
            <person name="Haridas S."/>
            <person name="Hensen N."/>
            <person name="Bonometti L."/>
            <person name="Westerberg I."/>
            <person name="Brannstrom I.O."/>
            <person name="Guillou S."/>
            <person name="Cros-Aarteil S."/>
            <person name="Calhoun S."/>
            <person name="Kuo A."/>
            <person name="Mondo S."/>
            <person name="Pangilinan J."/>
            <person name="Riley R."/>
            <person name="LaButti K."/>
            <person name="Andreopoulos B."/>
            <person name="Lipzen A."/>
            <person name="Chen C."/>
            <person name="Yanf M."/>
            <person name="Daum C."/>
            <person name="Ng V."/>
            <person name="Clum A."/>
            <person name="Steindorff A."/>
            <person name="Ohm R."/>
            <person name="Martin F."/>
            <person name="Silar P."/>
            <person name="Natvig D."/>
            <person name="Lalanne C."/>
            <person name="Gautier V."/>
            <person name="Ament-velasquez S.L."/>
            <person name="Kruys A."/>
            <person name="Hutchinson M.I."/>
            <person name="Powell A.J."/>
            <person name="Barry K."/>
            <person name="Miller A.N."/>
            <person name="Grigoriev I.V."/>
            <person name="Debuchy R."/>
            <person name="Gladieux P."/>
            <person name="Thoren M.H."/>
            <person name="Johannesson H."/>
        </authorList>
    </citation>
    <scope>NUCLEOTIDE SEQUENCE</scope>
    <source>
        <strain evidence="2">CBS 232.78</strain>
    </source>
</reference>
<keyword evidence="3" id="KW-1185">Reference proteome</keyword>
<sequence length="109" mass="11959">MPTETSATTATTMSVRVLVTGATGNQGRGILRSLLSTKAPQKQPAYIISAMTRDPTSQAAQDLPHLYSNNLKLVQYDFNDLHSLARVYNSVDIAFHVQPQTGNVEKDQR</sequence>
<dbReference type="Gene3D" id="3.40.50.720">
    <property type="entry name" value="NAD(P)-binding Rossmann-like Domain"/>
    <property type="match status" value="1"/>
</dbReference>
<dbReference type="AlphaFoldDB" id="A0AAE0TVD4"/>
<dbReference type="InterPro" id="IPR036291">
    <property type="entry name" value="NAD(P)-bd_dom_sf"/>
</dbReference>
<name>A0AAE0TVD4_9PEZI</name>
<organism evidence="2 3">
    <name type="scientific">Podospora didyma</name>
    <dbReference type="NCBI Taxonomy" id="330526"/>
    <lineage>
        <taxon>Eukaryota</taxon>
        <taxon>Fungi</taxon>
        <taxon>Dikarya</taxon>
        <taxon>Ascomycota</taxon>
        <taxon>Pezizomycotina</taxon>
        <taxon>Sordariomycetes</taxon>
        <taxon>Sordariomycetidae</taxon>
        <taxon>Sordariales</taxon>
        <taxon>Podosporaceae</taxon>
        <taxon>Podospora</taxon>
    </lineage>
</organism>
<evidence type="ECO:0000259" key="1">
    <source>
        <dbReference type="Pfam" id="PF05368"/>
    </source>
</evidence>
<dbReference type="SUPFAM" id="SSF51735">
    <property type="entry name" value="NAD(P)-binding Rossmann-fold domains"/>
    <property type="match status" value="1"/>
</dbReference>
<gene>
    <name evidence="2" type="ORF">B0H63DRAFT_544874</name>
</gene>
<protein>
    <recommendedName>
        <fullName evidence="1">NmrA-like domain-containing protein</fullName>
    </recommendedName>
</protein>
<evidence type="ECO:0000313" key="2">
    <source>
        <dbReference type="EMBL" id="KAK3380800.1"/>
    </source>
</evidence>
<comment type="caution">
    <text evidence="2">The sequence shown here is derived from an EMBL/GenBank/DDBJ whole genome shotgun (WGS) entry which is preliminary data.</text>
</comment>